<dbReference type="AlphaFoldDB" id="A0A430KZL6"/>
<dbReference type="EMBL" id="MIKF01000680">
    <property type="protein sequence ID" value="RTE68911.1"/>
    <property type="molecule type" value="Genomic_DNA"/>
</dbReference>
<feature type="compositionally biased region" description="Low complexity" evidence="1">
    <location>
        <begin position="93"/>
        <end position="105"/>
    </location>
</feature>
<protein>
    <submittedName>
        <fullName evidence="2">Uncharacterized protein</fullName>
    </submittedName>
</protein>
<dbReference type="Proteomes" id="UP000287124">
    <property type="component" value="Unassembled WGS sequence"/>
</dbReference>
<organism evidence="2 3">
    <name type="scientific">Fusarium euwallaceae</name>
    <dbReference type="NCBI Taxonomy" id="1147111"/>
    <lineage>
        <taxon>Eukaryota</taxon>
        <taxon>Fungi</taxon>
        <taxon>Dikarya</taxon>
        <taxon>Ascomycota</taxon>
        <taxon>Pezizomycotina</taxon>
        <taxon>Sordariomycetes</taxon>
        <taxon>Hypocreomycetidae</taxon>
        <taxon>Hypocreales</taxon>
        <taxon>Nectriaceae</taxon>
        <taxon>Fusarium</taxon>
        <taxon>Fusarium solani species complex</taxon>
    </lineage>
</organism>
<comment type="caution">
    <text evidence="2">The sequence shown here is derived from an EMBL/GenBank/DDBJ whole genome shotgun (WGS) entry which is preliminary data.</text>
</comment>
<accession>A0A430KZL6</accession>
<evidence type="ECO:0000313" key="3">
    <source>
        <dbReference type="Proteomes" id="UP000287124"/>
    </source>
</evidence>
<feature type="region of interest" description="Disordered" evidence="1">
    <location>
        <begin position="81"/>
        <end position="105"/>
    </location>
</feature>
<name>A0A430KZL6_9HYPO</name>
<evidence type="ECO:0000313" key="2">
    <source>
        <dbReference type="EMBL" id="RTE68911.1"/>
    </source>
</evidence>
<keyword evidence="3" id="KW-1185">Reference proteome</keyword>
<proteinExistence type="predicted"/>
<reference evidence="2 3" key="1">
    <citation type="submission" date="2017-06" db="EMBL/GenBank/DDBJ databases">
        <title>Comparative genomic analysis of Ambrosia Fusariam Clade fungi.</title>
        <authorList>
            <person name="Stajich J.E."/>
            <person name="Carrillo J."/>
            <person name="Kijimoto T."/>
            <person name="Eskalen A."/>
            <person name="O'Donnell K."/>
            <person name="Kasson M."/>
        </authorList>
    </citation>
    <scope>NUCLEOTIDE SEQUENCE [LARGE SCALE GENOMIC DNA]</scope>
    <source>
        <strain evidence="2 3">UCR1854</strain>
    </source>
</reference>
<sequence length="105" mass="11536">MTNRTMPQRARPEHLAAHRLWGTESYTIRHHLGTTWLGKNGVWSGYRASYNQLRENAFRLQYRQSELMTATATATATTTPTMIADGRISSPGTTGAAARNAAATA</sequence>
<evidence type="ECO:0000256" key="1">
    <source>
        <dbReference type="SAM" id="MobiDB-lite"/>
    </source>
</evidence>
<gene>
    <name evidence="2" type="ORF">BHE90_016712</name>
</gene>